<organism evidence="1 2">
    <name type="scientific">Mucuna pruriens</name>
    <name type="common">Velvet bean</name>
    <name type="synonym">Dolichos pruriens</name>
    <dbReference type="NCBI Taxonomy" id="157652"/>
    <lineage>
        <taxon>Eukaryota</taxon>
        <taxon>Viridiplantae</taxon>
        <taxon>Streptophyta</taxon>
        <taxon>Embryophyta</taxon>
        <taxon>Tracheophyta</taxon>
        <taxon>Spermatophyta</taxon>
        <taxon>Magnoliopsida</taxon>
        <taxon>eudicotyledons</taxon>
        <taxon>Gunneridae</taxon>
        <taxon>Pentapetalae</taxon>
        <taxon>rosids</taxon>
        <taxon>fabids</taxon>
        <taxon>Fabales</taxon>
        <taxon>Fabaceae</taxon>
        <taxon>Papilionoideae</taxon>
        <taxon>50 kb inversion clade</taxon>
        <taxon>NPAAA clade</taxon>
        <taxon>indigoferoid/millettioid clade</taxon>
        <taxon>Phaseoleae</taxon>
        <taxon>Mucuna</taxon>
    </lineage>
</organism>
<sequence>NYNVNFLFYPYEDLPPRRGKFPKSDMVAELTLRQGLLRRLCLGRDGVGLAGTTSSRLRDDFISAETLLLTLVINLQKLNELENECHYLMSIGVIFSSFIF</sequence>
<name>A0A371EHR1_MUCPR</name>
<dbReference type="EMBL" id="QJKJ01013828">
    <property type="protein sequence ID" value="RDX65581.1"/>
    <property type="molecule type" value="Genomic_DNA"/>
</dbReference>
<evidence type="ECO:0000313" key="1">
    <source>
        <dbReference type="EMBL" id="RDX65581.1"/>
    </source>
</evidence>
<dbReference type="AlphaFoldDB" id="A0A371EHR1"/>
<gene>
    <name evidence="1" type="ORF">CR513_55749</name>
</gene>
<keyword evidence="2" id="KW-1185">Reference proteome</keyword>
<accession>A0A371EHR1</accession>
<reference evidence="1" key="1">
    <citation type="submission" date="2018-05" db="EMBL/GenBank/DDBJ databases">
        <title>Draft genome of Mucuna pruriens seed.</title>
        <authorList>
            <person name="Nnadi N.E."/>
            <person name="Vos R."/>
            <person name="Hasami M.H."/>
            <person name="Devisetty U.K."/>
            <person name="Aguiy J.C."/>
        </authorList>
    </citation>
    <scope>NUCLEOTIDE SEQUENCE [LARGE SCALE GENOMIC DNA]</scope>
    <source>
        <strain evidence="1">JCA_2017</strain>
    </source>
</reference>
<evidence type="ECO:0000313" key="2">
    <source>
        <dbReference type="Proteomes" id="UP000257109"/>
    </source>
</evidence>
<feature type="non-terminal residue" evidence="1">
    <location>
        <position position="1"/>
    </location>
</feature>
<protein>
    <submittedName>
        <fullName evidence="1">Uncharacterized protein</fullName>
    </submittedName>
</protein>
<proteinExistence type="predicted"/>
<comment type="caution">
    <text evidence="1">The sequence shown here is derived from an EMBL/GenBank/DDBJ whole genome shotgun (WGS) entry which is preliminary data.</text>
</comment>
<dbReference type="Proteomes" id="UP000257109">
    <property type="component" value="Unassembled WGS sequence"/>
</dbReference>